<dbReference type="InterPro" id="IPR026082">
    <property type="entry name" value="ABCA"/>
</dbReference>
<dbReference type="GO" id="GO:0005524">
    <property type="term" value="F:ATP binding"/>
    <property type="evidence" value="ECO:0007669"/>
    <property type="project" value="UniProtKB-KW"/>
</dbReference>
<dbReference type="InParanoid" id="A0A1X7UTU1"/>
<dbReference type="GO" id="GO:0005319">
    <property type="term" value="F:lipid transporter activity"/>
    <property type="evidence" value="ECO:0007669"/>
    <property type="project" value="TreeGrafter"/>
</dbReference>
<keyword evidence="8 10" id="KW-0472">Membrane</keyword>
<feature type="compositionally biased region" description="Basic and acidic residues" evidence="9">
    <location>
        <begin position="8"/>
        <end position="77"/>
    </location>
</feature>
<dbReference type="CDD" id="cd03263">
    <property type="entry name" value="ABC_subfamily_A"/>
    <property type="match status" value="2"/>
</dbReference>
<feature type="transmembrane region" description="Helical" evidence="10">
    <location>
        <begin position="1057"/>
        <end position="1080"/>
    </location>
</feature>
<dbReference type="PANTHER" id="PTHR19229:SF250">
    <property type="entry name" value="ABC TRANSPORTER DOMAIN-CONTAINING PROTEIN-RELATED"/>
    <property type="match status" value="1"/>
</dbReference>
<feature type="compositionally biased region" description="Basic and acidic residues" evidence="9">
    <location>
        <begin position="1266"/>
        <end position="1280"/>
    </location>
</feature>
<evidence type="ECO:0000256" key="8">
    <source>
        <dbReference type="ARBA" id="ARBA00023136"/>
    </source>
</evidence>
<evidence type="ECO:0000256" key="9">
    <source>
        <dbReference type="SAM" id="MobiDB-lite"/>
    </source>
</evidence>
<feature type="region of interest" description="Disordered" evidence="9">
    <location>
        <begin position="770"/>
        <end position="798"/>
    </location>
</feature>
<feature type="transmembrane region" description="Helical" evidence="10">
    <location>
        <begin position="2382"/>
        <end position="2405"/>
    </location>
</feature>
<comment type="subcellular location">
    <subcellularLocation>
        <location evidence="1">Membrane</location>
        <topology evidence="1">Multi-pass membrane protein</topology>
    </subcellularLocation>
</comment>
<dbReference type="InterPro" id="IPR013525">
    <property type="entry name" value="ABC2_TM"/>
</dbReference>
<sequence>MADSDEENDRKKRDKFRRERSDYSSNERRRSDSDGRRAPSWREEYYEARRRSREEERERGRNSSPPSRREWSPPDSKRFRRSGGWEELVGGPPPVMNPYGMIEVRGPWVLPHGEMPPRGSPGSRSLPGDMMLGFSPGSRGFDSSRRGSVMLTFKQFLAQQDDGIDDMEAVKLYHEYKDDFKKKQILHFFNEHKDEEWFLSKYHPKHIEKVAEASKANLLKRLEVFEGLRERAKSTPVIQEESDSIIKLMDTMVILLEGGTELDLKTLEEEEEEEEEGDKEKSDTCSNAVSERDSSEGKEEKESEEMDEERRGTKRSRGDDDDEGDNDLVPTETKRRENDNDESTGKPSPVQDIETRSESAPPTASEEPQPETGQSESEDQTEIVTMGTEDKDDQSKSGSPVEEQAEPSKPRPLHLTKAVYIRHITPQVSASDIVEACKNLKGFLRVGLAEVQPDRGFERRGWVTFSQDVDIKSVSAKLGTVKVKNFMLTCQINRDLSRRVKTTPNGIVWARRAVESDLRLLVKLIHHFDKKSHLWSYSVANDSNEGSVTNNSNDGSVTNNSNEEKGEEIEEEKGETEAPKENPILSCIDIDALTASPAQPTSDKDTLSEDQEKEGEEEEGERGEEEEGVISDPGTEILKSSSALIQNLDMLIWYLRLVHSFDYYNFSCFFDEDLMPNRCGIITARTAPPTAVTNEEVNTYIKSMEEKSPFTEVEKFIEANTQKLGENKYLCPLSGKKFRGPEFVRKHIMNKHKQALEDVKDGTDFFNNYLKDPERPDSMHTGGGDDERRGGGGRWSGHQNPMLMSGYHDFRRGRGGGRGFRGRNFLPLFRVREQCFITFEADQLSVPFTGPYNIYYTPNDTKTNEIARIIQSRLPGSTLTGFRTENEIIRLIMNTENLDKRERGCFYNGAAIVFNNISDTDVSYTLRLRHETPTLNPRLNRWFTTLRAPIADPSGPRVYDSPYFNEGFLHLQHIVSQSLLQNFTGSWPNLPALEMRQFPHKSFDEDQFLPNVEFILPLCLMVSFFISVGLFTKELVLEKESRLRESLKMNGLSNGMLWTTWFIKQFLFLLVPVVLVTILFKYGNIFPNSNFGTLLIFMMAYLVSLLSFSFFISVWFDNSQVGMMAAFVFWFLTVIPHLFYNDIHNSTLKLLGCIFPNTCMGLGVSTIALLEMSGEGFQFIDFTRPLNSEDPINMHYVTGLLLLDSVLFMIVSWYMNEWRPGQYGIPRRFYFPFEVSYWTGKKSQNCCTSKGSVCPSQHSQLEEDVEGKADGSNDGSSTHEEISDLEAGIDIKGLVKKFKAKEYSRTEITAVDNLYFKVYKGQITALLGHNGAGKTTTMSILTGLFPPNSGSAYIKGLSIVNDIDLIRRNLGICPQHNVLFDRLTVSEHLYFFARLRGVPGSSIKKAVSSIISDLHLEARKDYKANELSGGYKRKLCLAIALVGDPDILILDEPTSGMDHNSRLLTWQILEQKKEQNKTILISTHSLDDTEKATRLAIMVEGKLACSGSPAWLKKRYGVGYNLRIALNERAPRAQVDELIKRHIRGSEPVTIGAETQCLLPLDKIGKFADLFTELERFGTELGIVSFSIQENKMEDVFIKVGQGENKSWNAQVRLLSTTYSRSRVVPGHPPILPLSQSLNSIDLNTWAFQGTTPYSDGFSQSGASNYFPPPPVECDDNDSWLEEQDMSTTLDQPAGFPALDQSRISTSQLAVHRRSDVRSPPIAGMEVLKEEEEEEEEEEGKKGEEMVDGAVVLFIPVPADRPRNKRVMELAGGERTPVPLISRSRASSISNISTGSIIRPSIIQDLNLPVEEESDIETERKGIVRPFIRSVKGCLTRFNHATGKWLQQYRAILTKRAIHFKRFYIGAVCQLLPLFIIICSLVISETLVSQYHSDRSFHLTLEKASLTDNRTIFHAAFVNQSLPFEDLLGKFGTTDVLNYTRQIINIKENTNDNRNASRCCSYHYQILDKYCATLDKDELMSVCRDVEDFGYSQCLDRCLNCCNATRNRLPSCTNPRYQIIDSNYPYTPASEYCPVPPKVSLEDYSDPVGPLDDINTFVAEHLLSLQDSDPSFYRTVLGGFTVSSRAPTHSVCGCEETEGVCTSSLKKVEFLNSVPLRQNCSNILSIPYFCSDNETFLGITLQSDFSQILEYTIQQSSLSIDNNTDNDICEMYPATGGSPLLQATDCISIINGLNSSGCITINNNPLSTVCVDISCSDCSVSSSISSQYGHCNTWKDEENYEPVITLWYNNQAYHLSPSLLNTLHNLYLHSSGYGNKSINVHNHPLPRHPSSTLDTASIDIITFAVGILSMFGYCFLLASMSLFIVQEKSSMAKHLQLSSGLRLSAYWLANFTWDLITCLLPVSFTIVIFAVGQIWVEQYSGYTLAAVASIFVMVCWAQIPAIYLLSLPFKDIYTAYTSLFLILFILSFSSMSITYVIGPLSGYRDTEDILHYIFLINPSYGLATSLSDLYTNSVVRSVCTSSSTAYIICAQSEARYTDNPFRFSRPGVGAVLVYFFVEGILYFSLTLLVDHYNQIKQYILKRRGVTSQKMVEKAVEENRRLLKSRELQRNMSIWRRDAERVGGSSLALSQRFPSGPLLDGSAWRGISDAVQPPKSRGKVNEDDSVKKEKVFVNNLLQRGEVPKDCTVAIGRLSKYYNNSFLDQVKSAWKFEPLREAAVQDMNIALYERQCFGLLGYNGAGKSTTFKMLCGEISATTGTALIAGYDIRTQLRAVQRKIGYCPQFDALIETLTGRETLTLFARLRGIEEKRIKDEVSSLIDKIGLRDHADKQCWKYSGGNRRKLSTAIALLGNPPVILLDEPTSGMDIKTKRDFINTLSRIIKEENKTVIFSSHSMSECESLCNRIGIMINGEFRVIGSTEKLRSKYGDNSTKLTIRVEHCAASELEQDEDEYSMEESTTVINNHFLQVPQPSPMPLRRAFPQPQNLNRRLSIVSQAPLHQPRRPTIRTYSRLKSIGKVAREFLPFQGAPTAQREGTDGAVDESPDEEISDNPYLRHVCLKIRQYFRGKEDITLISAEKDEVTYKLPKYDVPLSEIFQLIQLLKSDPSCHITSYSVSQSTLEQVYSHFIREQEEQEMKKKQTKEEM</sequence>
<accession>A0A1X7UTU1</accession>
<feature type="transmembrane region" description="Helical" evidence="10">
    <location>
        <begin position="2300"/>
        <end position="2325"/>
    </location>
</feature>
<dbReference type="InterPro" id="IPR027417">
    <property type="entry name" value="P-loop_NTPase"/>
</dbReference>
<feature type="domain" description="ABC transporter" evidence="11">
    <location>
        <begin position="2662"/>
        <end position="2894"/>
    </location>
</feature>
<dbReference type="Pfam" id="PF12066">
    <property type="entry name" value="SERRATE_Ars2_N"/>
    <property type="match status" value="1"/>
</dbReference>
<feature type="compositionally biased region" description="Basic and acidic residues" evidence="9">
    <location>
        <begin position="290"/>
        <end position="301"/>
    </location>
</feature>
<keyword evidence="4 10" id="KW-0812">Transmembrane</keyword>
<dbReference type="GO" id="GO:0140359">
    <property type="term" value="F:ABC-type transporter activity"/>
    <property type="evidence" value="ECO:0007669"/>
    <property type="project" value="InterPro"/>
</dbReference>
<keyword evidence="3" id="KW-0813">Transport</keyword>
<dbReference type="PANTHER" id="PTHR19229">
    <property type="entry name" value="ATP-BINDING CASSETTE TRANSPORTER SUBFAMILY A ABCA"/>
    <property type="match status" value="1"/>
</dbReference>
<protein>
    <recommendedName>
        <fullName evidence="11">ABC transporter domain-containing protein</fullName>
    </recommendedName>
</protein>
<dbReference type="OrthoDB" id="342064at2759"/>
<evidence type="ECO:0000259" key="11">
    <source>
        <dbReference type="PROSITE" id="PS50893"/>
    </source>
</evidence>
<feature type="compositionally biased region" description="Acidic residues" evidence="9">
    <location>
        <begin position="565"/>
        <end position="574"/>
    </location>
</feature>
<proteinExistence type="inferred from homology"/>
<feature type="region of interest" description="Disordered" evidence="9">
    <location>
        <begin position="595"/>
        <end position="635"/>
    </location>
</feature>
<dbReference type="PROSITE" id="PS50893">
    <property type="entry name" value="ABC_TRANSPORTER_2"/>
    <property type="match status" value="2"/>
</dbReference>
<feature type="domain" description="ABC transporter" evidence="11">
    <location>
        <begin position="1289"/>
        <end position="1525"/>
    </location>
</feature>
<dbReference type="InterPro" id="IPR003593">
    <property type="entry name" value="AAA+_ATPase"/>
</dbReference>
<organism evidence="12">
    <name type="scientific">Amphimedon queenslandica</name>
    <name type="common">Sponge</name>
    <dbReference type="NCBI Taxonomy" id="400682"/>
    <lineage>
        <taxon>Eukaryota</taxon>
        <taxon>Metazoa</taxon>
        <taxon>Porifera</taxon>
        <taxon>Demospongiae</taxon>
        <taxon>Heteroscleromorpha</taxon>
        <taxon>Haplosclerida</taxon>
        <taxon>Niphatidae</taxon>
        <taxon>Amphimedon</taxon>
    </lineage>
</organism>
<evidence type="ECO:0000313" key="12">
    <source>
        <dbReference type="EnsemblMetazoa" id="Aqu2.1.31188_001"/>
    </source>
</evidence>
<keyword evidence="5" id="KW-0547">Nucleotide-binding</keyword>
<dbReference type="InterPro" id="IPR003439">
    <property type="entry name" value="ABC_transporter-like_ATP-bd"/>
</dbReference>
<feature type="transmembrane region" description="Helical" evidence="10">
    <location>
        <begin position="1194"/>
        <end position="1215"/>
    </location>
</feature>
<feature type="transmembrane region" description="Helical" evidence="10">
    <location>
        <begin position="1092"/>
        <end position="1114"/>
    </location>
</feature>
<dbReference type="SUPFAM" id="SSF52540">
    <property type="entry name" value="P-loop containing nucleoside triphosphate hydrolases"/>
    <property type="match status" value="2"/>
</dbReference>
<evidence type="ECO:0000256" key="10">
    <source>
        <dbReference type="SAM" id="Phobius"/>
    </source>
</evidence>
<feature type="region of interest" description="Disordered" evidence="9">
    <location>
        <begin position="2987"/>
        <end position="3006"/>
    </location>
</feature>
<evidence type="ECO:0000256" key="1">
    <source>
        <dbReference type="ARBA" id="ARBA00004141"/>
    </source>
</evidence>
<feature type="region of interest" description="Disordered" evidence="9">
    <location>
        <begin position="263"/>
        <end position="413"/>
    </location>
</feature>
<keyword evidence="6" id="KW-0067">ATP-binding</keyword>
<feature type="transmembrane region" description="Helical" evidence="10">
    <location>
        <begin position="2412"/>
        <end position="2437"/>
    </location>
</feature>
<evidence type="ECO:0000256" key="5">
    <source>
        <dbReference type="ARBA" id="ARBA00022741"/>
    </source>
</evidence>
<feature type="transmembrane region" description="Helical" evidence="10">
    <location>
        <begin position="1014"/>
        <end position="1036"/>
    </location>
</feature>
<dbReference type="GO" id="GO:0016887">
    <property type="term" value="F:ATP hydrolysis activity"/>
    <property type="evidence" value="ECO:0007669"/>
    <property type="project" value="InterPro"/>
</dbReference>
<feature type="transmembrane region" description="Helical" evidence="10">
    <location>
        <begin position="2346"/>
        <end position="2376"/>
    </location>
</feature>
<feature type="transmembrane region" description="Helical" evidence="10">
    <location>
        <begin position="2508"/>
        <end position="2529"/>
    </location>
</feature>
<feature type="compositionally biased region" description="Acidic residues" evidence="9">
    <location>
        <begin position="608"/>
        <end position="629"/>
    </location>
</feature>
<evidence type="ECO:0000256" key="7">
    <source>
        <dbReference type="ARBA" id="ARBA00022989"/>
    </source>
</evidence>
<evidence type="ECO:0000256" key="3">
    <source>
        <dbReference type="ARBA" id="ARBA00022448"/>
    </source>
</evidence>
<dbReference type="FunFam" id="3.40.50.300:FF:000933">
    <property type="entry name" value="ABC transporter A family member 7"/>
    <property type="match status" value="1"/>
</dbReference>
<dbReference type="Pfam" id="PF12698">
    <property type="entry name" value="ABC2_membrane_3"/>
    <property type="match status" value="2"/>
</dbReference>
<feature type="transmembrane region" description="Helical" evidence="10">
    <location>
        <begin position="1121"/>
        <end position="1140"/>
    </location>
</feature>
<dbReference type="Pfam" id="PF04959">
    <property type="entry name" value="ARS2"/>
    <property type="match status" value="1"/>
</dbReference>
<comment type="similarity">
    <text evidence="2">Belongs to the ABC transporter superfamily. ABCA family.</text>
</comment>
<dbReference type="InterPro" id="IPR021933">
    <property type="entry name" value="SERRATE/Ars2_N"/>
</dbReference>
<feature type="region of interest" description="Disordered" evidence="9">
    <location>
        <begin position="1258"/>
        <end position="1280"/>
    </location>
</feature>
<dbReference type="SMART" id="SM00382">
    <property type="entry name" value="AAA"/>
    <property type="match status" value="2"/>
</dbReference>
<name>A0A1X7UTU1_AMPQE</name>
<evidence type="ECO:0000256" key="2">
    <source>
        <dbReference type="ARBA" id="ARBA00008869"/>
    </source>
</evidence>
<dbReference type="EnsemblMetazoa" id="Aqu2.1.31188_001">
    <property type="protein sequence ID" value="Aqu2.1.31188_001"/>
    <property type="gene ID" value="Aqu2.1.31188"/>
</dbReference>
<dbReference type="GO" id="GO:0016020">
    <property type="term" value="C:membrane"/>
    <property type="evidence" value="ECO:0007669"/>
    <property type="project" value="UniProtKB-SubCell"/>
</dbReference>
<feature type="compositionally biased region" description="Basic and acidic residues" evidence="9">
    <location>
        <begin position="771"/>
        <end position="790"/>
    </location>
</feature>
<feature type="region of interest" description="Disordered" evidence="9">
    <location>
        <begin position="1"/>
        <end position="92"/>
    </location>
</feature>
<evidence type="ECO:0000256" key="6">
    <source>
        <dbReference type="ARBA" id="ARBA00022840"/>
    </source>
</evidence>
<dbReference type="Gene3D" id="3.40.50.300">
    <property type="entry name" value="P-loop containing nucleotide triphosphate hydrolases"/>
    <property type="match status" value="2"/>
</dbReference>
<feature type="compositionally biased region" description="Acidic residues" evidence="9">
    <location>
        <begin position="268"/>
        <end position="277"/>
    </location>
</feature>
<dbReference type="InterPro" id="IPR007042">
    <property type="entry name" value="SERRATE/Ars2_C"/>
</dbReference>
<feature type="region of interest" description="Disordered" evidence="9">
    <location>
        <begin position="543"/>
        <end position="581"/>
    </location>
</feature>
<dbReference type="Pfam" id="PF00005">
    <property type="entry name" value="ABC_tran"/>
    <property type="match status" value="2"/>
</dbReference>
<dbReference type="STRING" id="400682.A0A1X7UTU1"/>
<reference evidence="12" key="1">
    <citation type="submission" date="2017-05" db="UniProtKB">
        <authorList>
            <consortium name="EnsemblMetazoa"/>
        </authorList>
    </citation>
    <scope>IDENTIFICATION</scope>
</reference>
<keyword evidence="7 10" id="KW-1133">Transmembrane helix</keyword>
<feature type="compositionally biased region" description="Polar residues" evidence="9">
    <location>
        <begin position="543"/>
        <end position="561"/>
    </location>
</feature>
<dbReference type="FunFam" id="3.40.50.300:FF:000335">
    <property type="entry name" value="ATP binding cassette subfamily A member 5"/>
    <property type="match status" value="1"/>
</dbReference>
<evidence type="ECO:0000256" key="4">
    <source>
        <dbReference type="ARBA" id="ARBA00022692"/>
    </source>
</evidence>
<feature type="transmembrane region" description="Helical" evidence="10">
    <location>
        <begin position="2449"/>
        <end position="2467"/>
    </location>
</feature>